<evidence type="ECO:0000256" key="1">
    <source>
        <dbReference type="SAM" id="Phobius"/>
    </source>
</evidence>
<reference evidence="2" key="1">
    <citation type="submission" date="2021-01" db="EMBL/GenBank/DDBJ databases">
        <authorList>
            <consortium name="Genoscope - CEA"/>
            <person name="William W."/>
        </authorList>
    </citation>
    <scope>NUCLEOTIDE SEQUENCE</scope>
</reference>
<proteinExistence type="predicted"/>
<protein>
    <submittedName>
        <fullName evidence="2">(rape) hypothetical protein</fullName>
    </submittedName>
</protein>
<dbReference type="Proteomes" id="UP001295469">
    <property type="component" value="Chromosome A01"/>
</dbReference>
<keyword evidence="1" id="KW-0812">Transmembrane</keyword>
<organism evidence="2">
    <name type="scientific">Brassica napus</name>
    <name type="common">Rape</name>
    <dbReference type="NCBI Taxonomy" id="3708"/>
    <lineage>
        <taxon>Eukaryota</taxon>
        <taxon>Viridiplantae</taxon>
        <taxon>Streptophyta</taxon>
        <taxon>Embryophyta</taxon>
        <taxon>Tracheophyta</taxon>
        <taxon>Spermatophyta</taxon>
        <taxon>Magnoliopsida</taxon>
        <taxon>eudicotyledons</taxon>
        <taxon>Gunneridae</taxon>
        <taxon>Pentapetalae</taxon>
        <taxon>rosids</taxon>
        <taxon>malvids</taxon>
        <taxon>Brassicales</taxon>
        <taxon>Brassicaceae</taxon>
        <taxon>Brassiceae</taxon>
        <taxon>Brassica</taxon>
    </lineage>
</organism>
<accession>A0A816XVE9</accession>
<sequence>MLVKLMGRTHSHPHPHVFCLFLSTTPTSTLVCPQYFCLYSHTYIFILCVPLSSNFFVTFLVLG</sequence>
<dbReference type="AlphaFoldDB" id="A0A816XVE9"/>
<keyword evidence="1" id="KW-1133">Transmembrane helix</keyword>
<gene>
    <name evidence="2" type="ORF">DARMORV10_A01P18760.1</name>
</gene>
<dbReference type="EMBL" id="HG994355">
    <property type="protein sequence ID" value="CAF2150300.1"/>
    <property type="molecule type" value="Genomic_DNA"/>
</dbReference>
<feature type="transmembrane region" description="Helical" evidence="1">
    <location>
        <begin position="43"/>
        <end position="62"/>
    </location>
</feature>
<evidence type="ECO:0000313" key="2">
    <source>
        <dbReference type="EMBL" id="CAF2150300.1"/>
    </source>
</evidence>
<name>A0A816XVE9_BRANA</name>
<keyword evidence="1" id="KW-0472">Membrane</keyword>